<dbReference type="Proteomes" id="UP001157017">
    <property type="component" value="Unassembled WGS sequence"/>
</dbReference>
<sequence length="72" mass="7814">MPVAVVMPVLNEEQHLEEAVRAVLEQRYPGPVRVALALGPSTDGTDEVARRLADADSRVLLVANPSGRTPRR</sequence>
<keyword evidence="3" id="KW-1185">Reference proteome</keyword>
<feature type="domain" description="Glycosyltransferase 2-like" evidence="1">
    <location>
        <begin position="5"/>
        <end position="68"/>
    </location>
</feature>
<name>A0ABQ6JJL7_9ACTN</name>
<gene>
    <name evidence="2" type="ORF">GCM10025868_36430</name>
</gene>
<accession>A0ABQ6JJL7</accession>
<comment type="caution">
    <text evidence="2">The sequence shown here is derived from an EMBL/GenBank/DDBJ whole genome shotgun (WGS) entry which is preliminary data.</text>
</comment>
<proteinExistence type="predicted"/>
<dbReference type="SUPFAM" id="SSF53448">
    <property type="entry name" value="Nucleotide-diphospho-sugar transferases"/>
    <property type="match status" value="1"/>
</dbReference>
<evidence type="ECO:0000313" key="3">
    <source>
        <dbReference type="Proteomes" id="UP001157017"/>
    </source>
</evidence>
<evidence type="ECO:0000313" key="2">
    <source>
        <dbReference type="EMBL" id="GMA88393.1"/>
    </source>
</evidence>
<dbReference type="InterPro" id="IPR001173">
    <property type="entry name" value="Glyco_trans_2-like"/>
</dbReference>
<organism evidence="2 3">
    <name type="scientific">Angustibacter aerolatus</name>
    <dbReference type="NCBI Taxonomy" id="1162965"/>
    <lineage>
        <taxon>Bacteria</taxon>
        <taxon>Bacillati</taxon>
        <taxon>Actinomycetota</taxon>
        <taxon>Actinomycetes</taxon>
        <taxon>Kineosporiales</taxon>
        <taxon>Kineosporiaceae</taxon>
    </lineage>
</organism>
<dbReference type="EMBL" id="BSUZ01000001">
    <property type="protein sequence ID" value="GMA88393.1"/>
    <property type="molecule type" value="Genomic_DNA"/>
</dbReference>
<dbReference type="InterPro" id="IPR029044">
    <property type="entry name" value="Nucleotide-diphossugar_trans"/>
</dbReference>
<evidence type="ECO:0000259" key="1">
    <source>
        <dbReference type="Pfam" id="PF00535"/>
    </source>
</evidence>
<dbReference type="Gene3D" id="3.90.550.10">
    <property type="entry name" value="Spore Coat Polysaccharide Biosynthesis Protein SpsA, Chain A"/>
    <property type="match status" value="1"/>
</dbReference>
<dbReference type="Pfam" id="PF00535">
    <property type="entry name" value="Glycos_transf_2"/>
    <property type="match status" value="1"/>
</dbReference>
<reference evidence="3" key="1">
    <citation type="journal article" date="2019" name="Int. J. Syst. Evol. Microbiol.">
        <title>The Global Catalogue of Microorganisms (GCM) 10K type strain sequencing project: providing services to taxonomists for standard genome sequencing and annotation.</title>
        <authorList>
            <consortium name="The Broad Institute Genomics Platform"/>
            <consortium name="The Broad Institute Genome Sequencing Center for Infectious Disease"/>
            <person name="Wu L."/>
            <person name="Ma J."/>
        </authorList>
    </citation>
    <scope>NUCLEOTIDE SEQUENCE [LARGE SCALE GENOMIC DNA]</scope>
    <source>
        <strain evidence="3">NBRC 108730</strain>
    </source>
</reference>
<protein>
    <recommendedName>
        <fullName evidence="1">Glycosyltransferase 2-like domain-containing protein</fullName>
    </recommendedName>
</protein>